<protein>
    <submittedName>
        <fullName evidence="8">UTP15 C terminal</fullName>
    </submittedName>
</protein>
<dbReference type="AlphaFoldDB" id="A0A8J6B3U4"/>
<dbReference type="PANTHER" id="PTHR19924:SF26">
    <property type="entry name" value="U3 SMALL NUCLEOLAR RNA-ASSOCIATED PROTEIN 15 HOMOLOG"/>
    <property type="match status" value="1"/>
</dbReference>
<dbReference type="InterPro" id="IPR015943">
    <property type="entry name" value="WD40/YVTN_repeat-like_dom_sf"/>
</dbReference>
<dbReference type="Pfam" id="PF09384">
    <property type="entry name" value="UTP15_C"/>
    <property type="match status" value="1"/>
</dbReference>
<evidence type="ECO:0000256" key="1">
    <source>
        <dbReference type="ARBA" id="ARBA00004604"/>
    </source>
</evidence>
<dbReference type="Gene3D" id="2.130.10.10">
    <property type="entry name" value="YVTN repeat-like/Quinoprotein amine dehydrogenase"/>
    <property type="match status" value="2"/>
</dbReference>
<evidence type="ECO:0000256" key="2">
    <source>
        <dbReference type="ARBA" id="ARBA00022552"/>
    </source>
</evidence>
<dbReference type="GO" id="GO:0045943">
    <property type="term" value="P:positive regulation of transcription by RNA polymerase I"/>
    <property type="evidence" value="ECO:0007669"/>
    <property type="project" value="TreeGrafter"/>
</dbReference>
<gene>
    <name evidence="8" type="ORF">J8273_0352</name>
</gene>
<evidence type="ECO:0000256" key="5">
    <source>
        <dbReference type="ARBA" id="ARBA00023242"/>
    </source>
</evidence>
<sequence length="494" mass="53415">MEYQALQPVLLPTRQKITPAVELWRSFKNPSSLPISGACTGLQFRPSAPYDCAVSCGTRIDMYSYGATSVGRSLSRFTAVSLGCRFRPDGRMLVSGDASGNVSIFTVEDRDLLRKMTGHTAPVHFTDFGLTPSQAVSGSDDSTVRLWDIVKGSEAVQFTGHSDLVRAGTGSFGHVGPITGDMAGSVKLWDPRTNQEAWTATLPDSVYAVEAVTESLFAVASGRTVHFFTLDSSTPVASVDVHSRQVMCLSHRDSFVVSGGLDGFAKVIDTASFETVRSISVGSPVTGVDVSPDMRRVAVGTASAVHFYHRAGDEPQMPARTEKESMFFMPVSRKTGPRAGSKKYWERSLGSAATNAVTVEHVRREKLKAFDSMLKAFDFRRAVDVAMTRGKPEEIVAVFGELIQRNTLASAVRHFNEALLVAVVQFVSRRLATAAFAETLLVVAETIVDIHGPGAGETAAVDEALETLATRVRIELELARSMRQLRGLLDAVVM</sequence>
<evidence type="ECO:0000313" key="8">
    <source>
        <dbReference type="EMBL" id="KAG9395133.1"/>
    </source>
</evidence>
<dbReference type="InterPro" id="IPR036322">
    <property type="entry name" value="WD40_repeat_dom_sf"/>
</dbReference>
<evidence type="ECO:0000313" key="9">
    <source>
        <dbReference type="Proteomes" id="UP000717585"/>
    </source>
</evidence>
<reference evidence="8" key="1">
    <citation type="submission" date="2021-05" db="EMBL/GenBank/DDBJ databases">
        <title>A free-living protist that lacks canonical eukaryotic 1 DNA replication and segregation systems.</title>
        <authorList>
            <person name="Salas-Leiva D.E."/>
            <person name="Tromer E.C."/>
            <person name="Curtis B.A."/>
            <person name="Jerlstrom-Hultqvist J."/>
            <person name="Kolisko M."/>
            <person name="Yi Z."/>
            <person name="Salas-Leiva J.S."/>
            <person name="Gallot-Lavallee L."/>
            <person name="Kops G.J.P.L."/>
            <person name="Archibald J.M."/>
            <person name="Simpson A.G.B."/>
            <person name="Roger A.J."/>
        </authorList>
    </citation>
    <scope>NUCLEOTIDE SEQUENCE</scope>
    <source>
        <strain evidence="8">BICM</strain>
    </source>
</reference>
<evidence type="ECO:0000259" key="7">
    <source>
        <dbReference type="Pfam" id="PF09384"/>
    </source>
</evidence>
<dbReference type="SUPFAM" id="SSF50978">
    <property type="entry name" value="WD40 repeat-like"/>
    <property type="match status" value="1"/>
</dbReference>
<dbReference type="InterPro" id="IPR018983">
    <property type="entry name" value="U3_snoRNA-assocProt_15_C"/>
</dbReference>
<dbReference type="EMBL" id="JAHDYR010000012">
    <property type="protein sequence ID" value="KAG9395133.1"/>
    <property type="molecule type" value="Genomic_DNA"/>
</dbReference>
<dbReference type="InterPro" id="IPR019775">
    <property type="entry name" value="WD40_repeat_CS"/>
</dbReference>
<keyword evidence="2" id="KW-0698">rRNA processing</keyword>
<dbReference type="Proteomes" id="UP000717585">
    <property type="component" value="Unassembled WGS sequence"/>
</dbReference>
<keyword evidence="9" id="KW-1185">Reference proteome</keyword>
<dbReference type="PROSITE" id="PS50294">
    <property type="entry name" value="WD_REPEATS_REGION"/>
    <property type="match status" value="1"/>
</dbReference>
<comment type="caution">
    <text evidence="8">The sequence shown here is derived from an EMBL/GenBank/DDBJ whole genome shotgun (WGS) entry which is preliminary data.</text>
</comment>
<dbReference type="Pfam" id="PF00400">
    <property type="entry name" value="WD40"/>
    <property type="match status" value="2"/>
</dbReference>
<evidence type="ECO:0000256" key="6">
    <source>
        <dbReference type="PROSITE-ProRule" id="PRU00221"/>
    </source>
</evidence>
<feature type="repeat" description="WD" evidence="6">
    <location>
        <begin position="116"/>
        <end position="157"/>
    </location>
</feature>
<dbReference type="SMART" id="SM00320">
    <property type="entry name" value="WD40"/>
    <property type="match status" value="5"/>
</dbReference>
<keyword evidence="3 6" id="KW-0853">WD repeat</keyword>
<keyword evidence="4" id="KW-0677">Repeat</keyword>
<evidence type="ECO:0000256" key="3">
    <source>
        <dbReference type="ARBA" id="ARBA00022574"/>
    </source>
</evidence>
<dbReference type="PROSITE" id="PS00678">
    <property type="entry name" value="WD_REPEATS_1"/>
    <property type="match status" value="1"/>
</dbReference>
<dbReference type="GO" id="GO:0005730">
    <property type="term" value="C:nucleolus"/>
    <property type="evidence" value="ECO:0007669"/>
    <property type="project" value="UniProtKB-SubCell"/>
</dbReference>
<accession>A0A8J6B3U4</accession>
<organism evidence="8 9">
    <name type="scientific">Carpediemonas membranifera</name>
    <dbReference type="NCBI Taxonomy" id="201153"/>
    <lineage>
        <taxon>Eukaryota</taxon>
        <taxon>Metamonada</taxon>
        <taxon>Carpediemonas-like organisms</taxon>
        <taxon>Carpediemonas</taxon>
    </lineage>
</organism>
<proteinExistence type="predicted"/>
<feature type="domain" description="U3 small nucleolar RNA-associated protein 15 C-terminal" evidence="7">
    <location>
        <begin position="355"/>
        <end position="491"/>
    </location>
</feature>
<dbReference type="GO" id="GO:0006364">
    <property type="term" value="P:rRNA processing"/>
    <property type="evidence" value="ECO:0007669"/>
    <property type="project" value="UniProtKB-KW"/>
</dbReference>
<dbReference type="InterPro" id="IPR001680">
    <property type="entry name" value="WD40_rpt"/>
</dbReference>
<evidence type="ECO:0000256" key="4">
    <source>
        <dbReference type="ARBA" id="ARBA00022737"/>
    </source>
</evidence>
<name>A0A8J6B3U4_9EUKA</name>
<comment type="subcellular location">
    <subcellularLocation>
        <location evidence="1">Nucleus</location>
        <location evidence="1">Nucleolus</location>
    </subcellularLocation>
</comment>
<keyword evidence="5" id="KW-0539">Nucleus</keyword>
<dbReference type="PROSITE" id="PS50082">
    <property type="entry name" value="WD_REPEATS_2"/>
    <property type="match status" value="1"/>
</dbReference>
<dbReference type="PANTHER" id="PTHR19924">
    <property type="entry name" value="UTP15 U3 SMALL NUCLEOLAR RNA-ASSOCIATED PROTEIN 15 FAMILY MEMBER"/>
    <property type="match status" value="1"/>
</dbReference>
<dbReference type="OrthoDB" id="431715at2759"/>